<accession>X0Y8F2</accession>
<dbReference type="Gene3D" id="3.40.1080.10">
    <property type="entry name" value="Glutaconate Coenzyme A-transferase"/>
    <property type="match status" value="1"/>
</dbReference>
<dbReference type="SUPFAM" id="SSF100950">
    <property type="entry name" value="NagB/RpiA/CoA transferase-like"/>
    <property type="match status" value="1"/>
</dbReference>
<dbReference type="EMBL" id="BARS01056701">
    <property type="protein sequence ID" value="GAG44978.1"/>
    <property type="molecule type" value="Genomic_DNA"/>
</dbReference>
<feature type="non-terminal residue" evidence="2">
    <location>
        <position position="167"/>
    </location>
</feature>
<sequence>IGDFARHVTDDRRGTYLPNTFSLGFKAEDEGRPEKEEIDVLMVAVTPPDERGYCTFGPHYWNKGSYARRARTVIAEVDPLLPRMHGDCRIHVSKLDHIVELPDTPVTREMVEEWLAPLPPERRADMMSILELAGDFSRLASVGPLIAFVEPDVLRRYLGLMEPPDFV</sequence>
<proteinExistence type="predicted"/>
<dbReference type="PANTHER" id="PTHR21432">
    <property type="entry name" value="ACETYL-COA HYDROLASE-RELATED"/>
    <property type="match status" value="1"/>
</dbReference>
<evidence type="ECO:0000313" key="2">
    <source>
        <dbReference type="EMBL" id="GAG44978.1"/>
    </source>
</evidence>
<feature type="non-terminal residue" evidence="2">
    <location>
        <position position="1"/>
    </location>
</feature>
<evidence type="ECO:0000259" key="1">
    <source>
        <dbReference type="Pfam" id="PF02550"/>
    </source>
</evidence>
<name>X0Y8F2_9ZZZZ</name>
<dbReference type="PANTHER" id="PTHR21432:SF20">
    <property type="entry name" value="ACETYL-COA HYDROLASE"/>
    <property type="match status" value="1"/>
</dbReference>
<dbReference type="AlphaFoldDB" id="X0Y8F2"/>
<dbReference type="GO" id="GO:0006083">
    <property type="term" value="P:acetate metabolic process"/>
    <property type="evidence" value="ECO:0007669"/>
    <property type="project" value="InterPro"/>
</dbReference>
<comment type="caution">
    <text evidence="2">The sequence shown here is derived from an EMBL/GenBank/DDBJ whole genome shotgun (WGS) entry which is preliminary data.</text>
</comment>
<feature type="domain" description="Acetyl-CoA hydrolase/transferase N-terminal" evidence="1">
    <location>
        <begin position="20"/>
        <end position="106"/>
    </location>
</feature>
<organism evidence="2">
    <name type="scientific">marine sediment metagenome</name>
    <dbReference type="NCBI Taxonomy" id="412755"/>
    <lineage>
        <taxon>unclassified sequences</taxon>
        <taxon>metagenomes</taxon>
        <taxon>ecological metagenomes</taxon>
    </lineage>
</organism>
<gene>
    <name evidence="2" type="ORF">S01H1_83413</name>
</gene>
<reference evidence="2" key="1">
    <citation type="journal article" date="2014" name="Front. Microbiol.">
        <title>High frequency of phylogenetically diverse reductive dehalogenase-homologous genes in deep subseafloor sedimentary metagenomes.</title>
        <authorList>
            <person name="Kawai M."/>
            <person name="Futagami T."/>
            <person name="Toyoda A."/>
            <person name="Takaki Y."/>
            <person name="Nishi S."/>
            <person name="Hori S."/>
            <person name="Arai W."/>
            <person name="Tsubouchi T."/>
            <person name="Morono Y."/>
            <person name="Uchiyama I."/>
            <person name="Ito T."/>
            <person name="Fujiyama A."/>
            <person name="Inagaki F."/>
            <person name="Takami H."/>
        </authorList>
    </citation>
    <scope>NUCLEOTIDE SEQUENCE</scope>
    <source>
        <strain evidence="2">Expedition CK06-06</strain>
    </source>
</reference>
<dbReference type="InterPro" id="IPR003702">
    <property type="entry name" value="ActCoA_hydro_N"/>
</dbReference>
<dbReference type="GO" id="GO:0008775">
    <property type="term" value="F:acetate CoA-transferase activity"/>
    <property type="evidence" value="ECO:0007669"/>
    <property type="project" value="InterPro"/>
</dbReference>
<dbReference type="Pfam" id="PF02550">
    <property type="entry name" value="AcetylCoA_hydro"/>
    <property type="match status" value="1"/>
</dbReference>
<dbReference type="InterPro" id="IPR037171">
    <property type="entry name" value="NagB/RpiA_transferase-like"/>
</dbReference>
<protein>
    <recommendedName>
        <fullName evidence="1">Acetyl-CoA hydrolase/transferase N-terminal domain-containing protein</fullName>
    </recommendedName>
</protein>
<dbReference type="InterPro" id="IPR046433">
    <property type="entry name" value="ActCoA_hydro"/>
</dbReference>